<dbReference type="InterPro" id="IPR035906">
    <property type="entry name" value="MetI-like_sf"/>
</dbReference>
<dbReference type="Gene3D" id="1.10.3720.10">
    <property type="entry name" value="MetI-like"/>
    <property type="match status" value="1"/>
</dbReference>
<accession>A0A1I2GS87</accession>
<dbReference type="SUPFAM" id="SSF161098">
    <property type="entry name" value="MetI-like"/>
    <property type="match status" value="1"/>
</dbReference>
<evidence type="ECO:0000256" key="4">
    <source>
        <dbReference type="ARBA" id="ARBA00022692"/>
    </source>
</evidence>
<comment type="subcellular location">
    <subcellularLocation>
        <location evidence="1 7">Cell membrane</location>
        <topology evidence="1 7">Multi-pass membrane protein</topology>
    </subcellularLocation>
</comment>
<dbReference type="STRING" id="1045775.SAMN05216378_5402"/>
<feature type="transmembrane region" description="Helical" evidence="7">
    <location>
        <begin position="235"/>
        <end position="255"/>
    </location>
</feature>
<protein>
    <submittedName>
        <fullName evidence="9">Putative aldouronate transport system permease protein</fullName>
    </submittedName>
</protein>
<keyword evidence="3" id="KW-1003">Cell membrane</keyword>
<evidence type="ECO:0000259" key="8">
    <source>
        <dbReference type="PROSITE" id="PS50928"/>
    </source>
</evidence>
<feature type="transmembrane region" description="Helical" evidence="7">
    <location>
        <begin position="99"/>
        <end position="121"/>
    </location>
</feature>
<dbReference type="InterPro" id="IPR050809">
    <property type="entry name" value="UgpAE/MalFG_permease"/>
</dbReference>
<keyword evidence="6 7" id="KW-0472">Membrane</keyword>
<feature type="transmembrane region" description="Helical" evidence="7">
    <location>
        <begin position="31"/>
        <end position="58"/>
    </location>
</feature>
<evidence type="ECO:0000256" key="7">
    <source>
        <dbReference type="RuleBase" id="RU363032"/>
    </source>
</evidence>
<proteinExistence type="inferred from homology"/>
<feature type="domain" description="ABC transmembrane type-1" evidence="8">
    <location>
        <begin position="91"/>
        <end position="308"/>
    </location>
</feature>
<name>A0A1I2GS87_9BACL</name>
<dbReference type="Proteomes" id="UP000198855">
    <property type="component" value="Unassembled WGS sequence"/>
</dbReference>
<dbReference type="GO" id="GO:0055085">
    <property type="term" value="P:transmembrane transport"/>
    <property type="evidence" value="ECO:0007669"/>
    <property type="project" value="InterPro"/>
</dbReference>
<gene>
    <name evidence="9" type="ORF">SAMN05216378_5402</name>
</gene>
<dbReference type="GO" id="GO:0005886">
    <property type="term" value="C:plasma membrane"/>
    <property type="evidence" value="ECO:0007669"/>
    <property type="project" value="UniProtKB-SubCell"/>
</dbReference>
<dbReference type="EMBL" id="FOMT01000006">
    <property type="protein sequence ID" value="SFF19697.1"/>
    <property type="molecule type" value="Genomic_DNA"/>
</dbReference>
<feature type="transmembrane region" description="Helical" evidence="7">
    <location>
        <begin position="287"/>
        <end position="308"/>
    </location>
</feature>
<dbReference type="PROSITE" id="PS50928">
    <property type="entry name" value="ABC_TM1"/>
    <property type="match status" value="1"/>
</dbReference>
<dbReference type="AlphaFoldDB" id="A0A1I2GS87"/>
<reference evidence="10" key="1">
    <citation type="submission" date="2016-10" db="EMBL/GenBank/DDBJ databases">
        <authorList>
            <person name="Varghese N."/>
            <person name="Submissions S."/>
        </authorList>
    </citation>
    <scope>NUCLEOTIDE SEQUENCE [LARGE SCALE GENOMIC DNA]</scope>
    <source>
        <strain evidence="10">CGMCC 1.10784</strain>
    </source>
</reference>
<dbReference type="CDD" id="cd06261">
    <property type="entry name" value="TM_PBP2"/>
    <property type="match status" value="1"/>
</dbReference>
<sequence>MELGRGTKHNERKSTMNLKRNLSKRIWLQRYLLILTLPAVLWMIIFNYIPMYGVIIAFQEYTPFKGFIHSPWLGFDNFKELFNDPTFRESLTNTFKISIAKLVFGFPAPIVLSLLLNELVFKRFKRIVQSLTYLPYFVSWVLVVGFMYTLLDPDTGVISKLLVKLGIVGSDVMLMGDAHSFLSLVVITEIWKNIGWNSIIYLAAIAGIDPQLYEAAVVDGANRFKRVWHITLPSLKPTIIILLILSIGGLVNSNFDQMFLMQNSMTQDAANVLAVYSYKMGLVSGRFSYGTAIGLFQSLVAFMLMYAANYSSRRLTKESLF</sequence>
<evidence type="ECO:0000256" key="6">
    <source>
        <dbReference type="ARBA" id="ARBA00023136"/>
    </source>
</evidence>
<comment type="similarity">
    <text evidence="7">Belongs to the binding-protein-dependent transport system permease family.</text>
</comment>
<evidence type="ECO:0000313" key="10">
    <source>
        <dbReference type="Proteomes" id="UP000198855"/>
    </source>
</evidence>
<organism evidence="9 10">
    <name type="scientific">Paenibacillus catalpae</name>
    <dbReference type="NCBI Taxonomy" id="1045775"/>
    <lineage>
        <taxon>Bacteria</taxon>
        <taxon>Bacillati</taxon>
        <taxon>Bacillota</taxon>
        <taxon>Bacilli</taxon>
        <taxon>Bacillales</taxon>
        <taxon>Paenibacillaceae</taxon>
        <taxon>Paenibacillus</taxon>
    </lineage>
</organism>
<evidence type="ECO:0000313" key="9">
    <source>
        <dbReference type="EMBL" id="SFF19697.1"/>
    </source>
</evidence>
<keyword evidence="10" id="KW-1185">Reference proteome</keyword>
<dbReference type="PANTHER" id="PTHR43227:SF11">
    <property type="entry name" value="BLL4140 PROTEIN"/>
    <property type="match status" value="1"/>
</dbReference>
<keyword evidence="4 7" id="KW-0812">Transmembrane</keyword>
<keyword evidence="2 7" id="KW-0813">Transport</keyword>
<dbReference type="Pfam" id="PF00528">
    <property type="entry name" value="BPD_transp_1"/>
    <property type="match status" value="1"/>
</dbReference>
<dbReference type="RefSeq" id="WP_091189613.1">
    <property type="nucleotide sequence ID" value="NZ_FOMT01000006.1"/>
</dbReference>
<keyword evidence="5 7" id="KW-1133">Transmembrane helix</keyword>
<evidence type="ECO:0000256" key="2">
    <source>
        <dbReference type="ARBA" id="ARBA00022448"/>
    </source>
</evidence>
<evidence type="ECO:0000256" key="3">
    <source>
        <dbReference type="ARBA" id="ARBA00022475"/>
    </source>
</evidence>
<dbReference type="OrthoDB" id="2637002at2"/>
<dbReference type="PANTHER" id="PTHR43227">
    <property type="entry name" value="BLL4140 PROTEIN"/>
    <property type="match status" value="1"/>
</dbReference>
<dbReference type="InterPro" id="IPR000515">
    <property type="entry name" value="MetI-like"/>
</dbReference>
<evidence type="ECO:0000256" key="5">
    <source>
        <dbReference type="ARBA" id="ARBA00022989"/>
    </source>
</evidence>
<feature type="transmembrane region" description="Helical" evidence="7">
    <location>
        <begin position="133"/>
        <end position="151"/>
    </location>
</feature>
<evidence type="ECO:0000256" key="1">
    <source>
        <dbReference type="ARBA" id="ARBA00004651"/>
    </source>
</evidence>